<protein>
    <submittedName>
        <fullName evidence="1">Uncharacterized protein</fullName>
    </submittedName>
</protein>
<sequence>MSQIVKHIEGVAYQEGGEEHSGWLPPGAAKPLPTPIRHLVLNLRIENVDGGSLLLYESQDGSMSGDWWYDSLEKAMQGAAAMFGVNAAQWEDGV</sequence>
<reference evidence="1 2" key="1">
    <citation type="submission" date="2019-02" db="EMBL/GenBank/DDBJ databases">
        <title>Deep-cultivation of Planctomycetes and their phenomic and genomic characterization uncovers novel biology.</title>
        <authorList>
            <person name="Wiegand S."/>
            <person name="Jogler M."/>
            <person name="Boedeker C."/>
            <person name="Pinto D."/>
            <person name="Vollmers J."/>
            <person name="Rivas-Marin E."/>
            <person name="Kohn T."/>
            <person name="Peeters S.H."/>
            <person name="Heuer A."/>
            <person name="Rast P."/>
            <person name="Oberbeckmann S."/>
            <person name="Bunk B."/>
            <person name="Jeske O."/>
            <person name="Meyerdierks A."/>
            <person name="Storesund J.E."/>
            <person name="Kallscheuer N."/>
            <person name="Luecker S."/>
            <person name="Lage O.M."/>
            <person name="Pohl T."/>
            <person name="Merkel B.J."/>
            <person name="Hornburger P."/>
            <person name="Mueller R.-W."/>
            <person name="Bruemmer F."/>
            <person name="Labrenz M."/>
            <person name="Spormann A.M."/>
            <person name="Op den Camp H."/>
            <person name="Overmann J."/>
            <person name="Amann R."/>
            <person name="Jetten M.S.M."/>
            <person name="Mascher T."/>
            <person name="Medema M.H."/>
            <person name="Devos D.P."/>
            <person name="Kaster A.-K."/>
            <person name="Ovreas L."/>
            <person name="Rohde M."/>
            <person name="Galperin M.Y."/>
            <person name="Jogler C."/>
        </authorList>
    </citation>
    <scope>NUCLEOTIDE SEQUENCE [LARGE SCALE GENOMIC DNA]</scope>
    <source>
        <strain evidence="1 2">Pan44</strain>
    </source>
</reference>
<dbReference type="Proteomes" id="UP000315700">
    <property type="component" value="Chromosome"/>
</dbReference>
<accession>A0A517SKV0</accession>
<proteinExistence type="predicted"/>
<keyword evidence="2" id="KW-1185">Reference proteome</keyword>
<dbReference type="OrthoDB" id="288636at2"/>
<dbReference type="AlphaFoldDB" id="A0A517SKV0"/>
<gene>
    <name evidence="1" type="ORF">Pan44_48040</name>
</gene>
<dbReference type="EMBL" id="CP036271">
    <property type="protein sequence ID" value="QDT56744.1"/>
    <property type="molecule type" value="Genomic_DNA"/>
</dbReference>
<dbReference type="KEGG" id="ccos:Pan44_48040"/>
<organism evidence="1 2">
    <name type="scientific">Caulifigura coniformis</name>
    <dbReference type="NCBI Taxonomy" id="2527983"/>
    <lineage>
        <taxon>Bacteria</taxon>
        <taxon>Pseudomonadati</taxon>
        <taxon>Planctomycetota</taxon>
        <taxon>Planctomycetia</taxon>
        <taxon>Planctomycetales</taxon>
        <taxon>Planctomycetaceae</taxon>
        <taxon>Caulifigura</taxon>
    </lineage>
</organism>
<evidence type="ECO:0000313" key="2">
    <source>
        <dbReference type="Proteomes" id="UP000315700"/>
    </source>
</evidence>
<name>A0A517SKV0_9PLAN</name>
<dbReference type="RefSeq" id="WP_145034177.1">
    <property type="nucleotide sequence ID" value="NZ_CP036271.1"/>
</dbReference>
<dbReference type="InParanoid" id="A0A517SKV0"/>
<evidence type="ECO:0000313" key="1">
    <source>
        <dbReference type="EMBL" id="QDT56744.1"/>
    </source>
</evidence>